<dbReference type="RefSeq" id="WP_253721492.1">
    <property type="nucleotide sequence ID" value="NZ_CP051635.1"/>
</dbReference>
<keyword evidence="3" id="KW-0145">Chemotaxis</keyword>
<dbReference type="GO" id="GO:0006935">
    <property type="term" value="P:chemotaxis"/>
    <property type="evidence" value="ECO:0007669"/>
    <property type="project" value="UniProtKB-KW"/>
</dbReference>
<evidence type="ECO:0000259" key="12">
    <source>
        <dbReference type="PROSITE" id="PS50111"/>
    </source>
</evidence>
<keyword evidence="2" id="KW-1003">Cell membrane</keyword>
<keyword evidence="7 9" id="KW-0807">Transducer</keyword>
<keyword evidence="4 11" id="KW-0812">Transmembrane</keyword>
<dbReference type="Gene3D" id="6.10.340.10">
    <property type="match status" value="1"/>
</dbReference>
<dbReference type="AlphaFoldDB" id="A0A9Q9BQ82"/>
<dbReference type="Pfam" id="PF00015">
    <property type="entry name" value="MCPsignal"/>
    <property type="match status" value="1"/>
</dbReference>
<evidence type="ECO:0000313" key="14">
    <source>
        <dbReference type="EMBL" id="UTD01078.1"/>
    </source>
</evidence>
<dbReference type="SUPFAM" id="SSF58104">
    <property type="entry name" value="Methyl-accepting chemotaxis protein (MCP) signaling domain"/>
    <property type="match status" value="1"/>
</dbReference>
<evidence type="ECO:0000256" key="3">
    <source>
        <dbReference type="ARBA" id="ARBA00022500"/>
    </source>
</evidence>
<gene>
    <name evidence="14" type="ORF">E4N86_10400</name>
</gene>
<evidence type="ECO:0000256" key="11">
    <source>
        <dbReference type="SAM" id="Phobius"/>
    </source>
</evidence>
<evidence type="ECO:0000256" key="1">
    <source>
        <dbReference type="ARBA" id="ARBA00004651"/>
    </source>
</evidence>
<dbReference type="Gene3D" id="3.30.450.20">
    <property type="entry name" value="PAS domain"/>
    <property type="match status" value="2"/>
</dbReference>
<dbReference type="Pfam" id="PF00672">
    <property type="entry name" value="HAMP"/>
    <property type="match status" value="1"/>
</dbReference>
<dbReference type="InterPro" id="IPR004089">
    <property type="entry name" value="MCPsignal_dom"/>
</dbReference>
<keyword evidence="5 11" id="KW-1133">Transmembrane helix</keyword>
<dbReference type="PANTHER" id="PTHR32089:SF112">
    <property type="entry name" value="LYSOZYME-LIKE PROTEIN-RELATED"/>
    <property type="match status" value="1"/>
</dbReference>
<dbReference type="GO" id="GO:0007165">
    <property type="term" value="P:signal transduction"/>
    <property type="evidence" value="ECO:0007669"/>
    <property type="project" value="UniProtKB-KW"/>
</dbReference>
<dbReference type="InterPro" id="IPR033479">
    <property type="entry name" value="dCache_1"/>
</dbReference>
<dbReference type="SUPFAM" id="SSF103190">
    <property type="entry name" value="Sensory domain-like"/>
    <property type="match status" value="1"/>
</dbReference>
<dbReference type="EMBL" id="CP051635">
    <property type="protein sequence ID" value="UTD01078.1"/>
    <property type="molecule type" value="Genomic_DNA"/>
</dbReference>
<evidence type="ECO:0000256" key="7">
    <source>
        <dbReference type="ARBA" id="ARBA00023224"/>
    </source>
</evidence>
<name>A0A9Q9BQ82_TREDN</name>
<sequence>MKSILKVKKIKTKLIALLLLLIAFTSLSISSIFIRHFYITTKQNIASDLQTIADDGALLVNEKINTTKTALEILSRMPELRDPNLHPREKAAIIDRELQYNKAFLRFSFTPADGTGFCATGPSYNAANSEWFRTAMSGKFFITEPYFAMMDKKFICLLAVPVFDGEKVIGVLGIDTLAESLSVLVKTTPVGQAGYCSINGRDGTVIADPDEGAVRDQENPILLAKSNQAFSQIGTFIEQSLNGKQEPSIVQYKGTDYIISASKVPISGWLFTARLPYQEFKAPIITSLFQMLGIIILIFIIADIIAIFFARRISTPLRNITTALQSISEGDGDLTASLPVNGNDEIAHIAYFFNKTIEKIRASILLVGQNTGIMQQIGDELSCNMTETASSIHQINMNIANVKQQVVSQSENVADAVSSVDEIKEAIEALNANVQKQVESVAASSKSIEYMVENIQEVAKTLGASEALIENLHQATSDGKETIGNSNTITQKITEESGSLLEASSVIQHIASQTNLLAMNAAIEAAHASEAGKGFAVVTDEIRKLAEDSATQGKTITATLKNFSNEIERLSGISHTVEETFNSIFTLADQVKAISNKITSAMQEQSSCSRTVLDTMNEMSGVTGEVSTGSANILRSGENIAKDIHKLNDSASVITDSMNEMASGAGQIDNAVTEANEITHKNKQSIESLAVEVGKFKV</sequence>
<dbReference type="InterPro" id="IPR029151">
    <property type="entry name" value="Sensor-like_sf"/>
</dbReference>
<evidence type="ECO:0000256" key="4">
    <source>
        <dbReference type="ARBA" id="ARBA00022692"/>
    </source>
</evidence>
<feature type="coiled-coil region" evidence="10">
    <location>
        <begin position="413"/>
        <end position="440"/>
    </location>
</feature>
<dbReference type="PANTHER" id="PTHR32089">
    <property type="entry name" value="METHYL-ACCEPTING CHEMOTAXIS PROTEIN MCPB"/>
    <property type="match status" value="1"/>
</dbReference>
<evidence type="ECO:0000256" key="8">
    <source>
        <dbReference type="ARBA" id="ARBA00029447"/>
    </source>
</evidence>
<comment type="subcellular location">
    <subcellularLocation>
        <location evidence="1">Cell membrane</location>
        <topology evidence="1">Multi-pass membrane protein</topology>
    </subcellularLocation>
</comment>
<dbReference type="Gene3D" id="1.10.287.950">
    <property type="entry name" value="Methyl-accepting chemotaxis protein"/>
    <property type="match status" value="1"/>
</dbReference>
<evidence type="ECO:0000256" key="10">
    <source>
        <dbReference type="SAM" id="Coils"/>
    </source>
</evidence>
<evidence type="ECO:0000256" key="5">
    <source>
        <dbReference type="ARBA" id="ARBA00022989"/>
    </source>
</evidence>
<dbReference type="SMART" id="SM00283">
    <property type="entry name" value="MA"/>
    <property type="match status" value="1"/>
</dbReference>
<comment type="similarity">
    <text evidence="8">Belongs to the methyl-accepting chemotaxis (MCP) protein family.</text>
</comment>
<feature type="transmembrane region" description="Helical" evidence="11">
    <location>
        <begin position="288"/>
        <end position="310"/>
    </location>
</feature>
<evidence type="ECO:0000256" key="6">
    <source>
        <dbReference type="ARBA" id="ARBA00023136"/>
    </source>
</evidence>
<dbReference type="CDD" id="cd06225">
    <property type="entry name" value="HAMP"/>
    <property type="match status" value="1"/>
</dbReference>
<dbReference type="PROSITE" id="PS50885">
    <property type="entry name" value="HAMP"/>
    <property type="match status" value="1"/>
</dbReference>
<organism evidence="14 15">
    <name type="scientific">Treponema denticola</name>
    <dbReference type="NCBI Taxonomy" id="158"/>
    <lineage>
        <taxon>Bacteria</taxon>
        <taxon>Pseudomonadati</taxon>
        <taxon>Spirochaetota</taxon>
        <taxon>Spirochaetia</taxon>
        <taxon>Spirochaetales</taxon>
        <taxon>Treponemataceae</taxon>
        <taxon>Treponema</taxon>
    </lineage>
</organism>
<dbReference type="SMART" id="SM00304">
    <property type="entry name" value="HAMP"/>
    <property type="match status" value="1"/>
</dbReference>
<evidence type="ECO:0000259" key="13">
    <source>
        <dbReference type="PROSITE" id="PS50885"/>
    </source>
</evidence>
<dbReference type="Pfam" id="PF02743">
    <property type="entry name" value="dCache_1"/>
    <property type="match status" value="1"/>
</dbReference>
<dbReference type="PROSITE" id="PS50111">
    <property type="entry name" value="CHEMOTAXIS_TRANSDUC_2"/>
    <property type="match status" value="1"/>
</dbReference>
<evidence type="ECO:0000313" key="15">
    <source>
        <dbReference type="Proteomes" id="UP001056981"/>
    </source>
</evidence>
<evidence type="ECO:0000256" key="2">
    <source>
        <dbReference type="ARBA" id="ARBA00022475"/>
    </source>
</evidence>
<proteinExistence type="inferred from homology"/>
<keyword evidence="6 11" id="KW-0472">Membrane</keyword>
<reference evidence="14" key="1">
    <citation type="submission" date="2020-04" db="EMBL/GenBank/DDBJ databases">
        <title>Comparative genomics of oral phylogroup-2 Treponema strains.</title>
        <authorList>
            <person name="Zeng H."/>
            <person name="Chan Y.K."/>
            <person name="Watt R.M."/>
        </authorList>
    </citation>
    <scope>NUCLEOTIDE SEQUENCE</scope>
    <source>
        <strain evidence="14">OMZ 905</strain>
    </source>
</reference>
<dbReference type="GO" id="GO:0005886">
    <property type="term" value="C:plasma membrane"/>
    <property type="evidence" value="ECO:0007669"/>
    <property type="project" value="UniProtKB-SubCell"/>
</dbReference>
<accession>A0A9Q9BQ82</accession>
<dbReference type="CDD" id="cd12913">
    <property type="entry name" value="PDC1_MCP_like"/>
    <property type="match status" value="1"/>
</dbReference>
<dbReference type="Proteomes" id="UP001056981">
    <property type="component" value="Chromosome"/>
</dbReference>
<protein>
    <submittedName>
        <fullName evidence="14">HAMP domain-containing protein</fullName>
    </submittedName>
</protein>
<feature type="domain" description="Methyl-accepting transducer" evidence="12">
    <location>
        <begin position="412"/>
        <end position="634"/>
    </location>
</feature>
<evidence type="ECO:0000256" key="9">
    <source>
        <dbReference type="PROSITE-ProRule" id="PRU00284"/>
    </source>
</evidence>
<keyword evidence="10" id="KW-0175">Coiled coil</keyword>
<feature type="domain" description="HAMP" evidence="13">
    <location>
        <begin position="311"/>
        <end position="365"/>
    </location>
</feature>
<dbReference type="InterPro" id="IPR003660">
    <property type="entry name" value="HAMP_dom"/>
</dbReference>